<dbReference type="Pfam" id="PF07727">
    <property type="entry name" value="RVT_2"/>
    <property type="match status" value="1"/>
</dbReference>
<sequence>MALVAHFDMDLHQMDVKTTFLNGELEEEVYMKQPEGFSSSNGEHLVCKLKKSIYGLKQASHQWYLKFHDVISSFGFVENIIDQCTYQKISGSKTCFLVLYVDDILLAINDKGMLCEVKQFLSKDFEMKDMGEASDVIGIKIHRDRSRCILGLSQETYINKVLERFRMKDCSPSVAPIVKCDKLHLNQCPRNDLEREGMKDISYASAIGSLMYAQVCTRPDIVFVVGCWEDIRVIRVWTTGGLQRKS</sequence>
<dbReference type="SUPFAM" id="SSF56672">
    <property type="entry name" value="DNA/RNA polymerases"/>
    <property type="match status" value="1"/>
</dbReference>
<reference evidence="2" key="1">
    <citation type="submission" date="2020-06" db="EMBL/GenBank/DDBJ databases">
        <authorList>
            <person name="Li T."/>
            <person name="Hu X."/>
            <person name="Zhang T."/>
            <person name="Song X."/>
            <person name="Zhang H."/>
            <person name="Dai N."/>
            <person name="Sheng W."/>
            <person name="Hou X."/>
            <person name="Wei L."/>
        </authorList>
    </citation>
    <scope>NUCLEOTIDE SEQUENCE</scope>
    <source>
        <strain evidence="2">G02</strain>
        <tissue evidence="2">Leaf</tissue>
    </source>
</reference>
<name>A0AAW2NS00_SESRA</name>
<protein>
    <submittedName>
        <fullName evidence="2">Retrovirus-related Pol polyprotein from transposon TNT 1-94</fullName>
    </submittedName>
</protein>
<comment type="caution">
    <text evidence="2">The sequence shown here is derived from an EMBL/GenBank/DDBJ whole genome shotgun (WGS) entry which is preliminary data.</text>
</comment>
<evidence type="ECO:0000259" key="1">
    <source>
        <dbReference type="Pfam" id="PF07727"/>
    </source>
</evidence>
<reference evidence="2" key="2">
    <citation type="journal article" date="2024" name="Plant">
        <title>Genomic evolution and insights into agronomic trait innovations of Sesamum species.</title>
        <authorList>
            <person name="Miao H."/>
            <person name="Wang L."/>
            <person name="Qu L."/>
            <person name="Liu H."/>
            <person name="Sun Y."/>
            <person name="Le M."/>
            <person name="Wang Q."/>
            <person name="Wei S."/>
            <person name="Zheng Y."/>
            <person name="Lin W."/>
            <person name="Duan Y."/>
            <person name="Cao H."/>
            <person name="Xiong S."/>
            <person name="Wang X."/>
            <person name="Wei L."/>
            <person name="Li C."/>
            <person name="Ma Q."/>
            <person name="Ju M."/>
            <person name="Zhao R."/>
            <person name="Li G."/>
            <person name="Mu C."/>
            <person name="Tian Q."/>
            <person name="Mei H."/>
            <person name="Zhang T."/>
            <person name="Gao T."/>
            <person name="Zhang H."/>
        </authorList>
    </citation>
    <scope>NUCLEOTIDE SEQUENCE</scope>
    <source>
        <strain evidence="2">G02</strain>
    </source>
</reference>
<proteinExistence type="predicted"/>
<dbReference type="InterPro" id="IPR013103">
    <property type="entry name" value="RVT_2"/>
</dbReference>
<feature type="domain" description="Reverse transcriptase Ty1/copia-type" evidence="1">
    <location>
        <begin position="2"/>
        <end position="179"/>
    </location>
</feature>
<dbReference type="AlphaFoldDB" id="A0AAW2NS00"/>
<accession>A0AAW2NS00</accession>
<organism evidence="2">
    <name type="scientific">Sesamum radiatum</name>
    <name type="common">Black benniseed</name>
    <dbReference type="NCBI Taxonomy" id="300843"/>
    <lineage>
        <taxon>Eukaryota</taxon>
        <taxon>Viridiplantae</taxon>
        <taxon>Streptophyta</taxon>
        <taxon>Embryophyta</taxon>
        <taxon>Tracheophyta</taxon>
        <taxon>Spermatophyta</taxon>
        <taxon>Magnoliopsida</taxon>
        <taxon>eudicotyledons</taxon>
        <taxon>Gunneridae</taxon>
        <taxon>Pentapetalae</taxon>
        <taxon>asterids</taxon>
        <taxon>lamiids</taxon>
        <taxon>Lamiales</taxon>
        <taxon>Pedaliaceae</taxon>
        <taxon>Sesamum</taxon>
    </lineage>
</organism>
<dbReference type="InterPro" id="IPR043502">
    <property type="entry name" value="DNA/RNA_pol_sf"/>
</dbReference>
<dbReference type="EMBL" id="JACGWJ010000019">
    <property type="protein sequence ID" value="KAL0345730.1"/>
    <property type="molecule type" value="Genomic_DNA"/>
</dbReference>
<gene>
    <name evidence="2" type="ORF">Sradi_4404300</name>
</gene>
<evidence type="ECO:0000313" key="2">
    <source>
        <dbReference type="EMBL" id="KAL0345730.1"/>
    </source>
</evidence>